<reference evidence="3" key="1">
    <citation type="journal article" date="2021" name="Nat. Commun.">
        <title>Genetic determinants of endophytism in the Arabidopsis root mycobiome.</title>
        <authorList>
            <person name="Mesny F."/>
            <person name="Miyauchi S."/>
            <person name="Thiergart T."/>
            <person name="Pickel B."/>
            <person name="Atanasova L."/>
            <person name="Karlsson M."/>
            <person name="Huettel B."/>
            <person name="Barry K.W."/>
            <person name="Haridas S."/>
            <person name="Chen C."/>
            <person name="Bauer D."/>
            <person name="Andreopoulos W."/>
            <person name="Pangilinan J."/>
            <person name="LaButti K."/>
            <person name="Riley R."/>
            <person name="Lipzen A."/>
            <person name="Clum A."/>
            <person name="Drula E."/>
            <person name="Henrissat B."/>
            <person name="Kohler A."/>
            <person name="Grigoriev I.V."/>
            <person name="Martin F.M."/>
            <person name="Hacquard S."/>
        </authorList>
    </citation>
    <scope>NUCLEOTIDE SEQUENCE</scope>
    <source>
        <strain evidence="3">MPI-SDFR-AT-0120</strain>
    </source>
</reference>
<dbReference type="InterPro" id="IPR010730">
    <property type="entry name" value="HET"/>
</dbReference>
<feature type="compositionally biased region" description="Basic and acidic residues" evidence="1">
    <location>
        <begin position="523"/>
        <end position="532"/>
    </location>
</feature>
<dbReference type="PANTHER" id="PTHR24148:SF73">
    <property type="entry name" value="HET DOMAIN PROTEIN (AFU_ORTHOLOGUE AFUA_8G01020)"/>
    <property type="match status" value="1"/>
</dbReference>
<name>A0A8K0RAB0_9PLEO</name>
<gene>
    <name evidence="3" type="ORF">FB567DRAFT_524394</name>
</gene>
<feature type="region of interest" description="Disordered" evidence="1">
    <location>
        <begin position="523"/>
        <end position="556"/>
    </location>
</feature>
<evidence type="ECO:0000313" key="4">
    <source>
        <dbReference type="Proteomes" id="UP000813461"/>
    </source>
</evidence>
<sequence length="556" mass="63463">MIDIFAFPDLKSPTTLASPTEADVYAAEPLDLRNQEIRLVKLEHSTGSELIKCSLRVDKLDEECPAYVALSYSWGPKERHDDILLNGCTFSVGRSLWSFLHQMREQHLYLTFWIDALSINQADVKEQNHQVQMMREIYSSAHSVWVWLGEVDAATDSNLAMHYIQTRLPFGGDNANFRRLWSPKKADAVLALCERPYWKRIWIVQEIMLAKKASIWCGNKQVSWNKLQQLMADLQTVLDRGRALHTIAVLQVLDSPAAVIVRAKSNWDGSPQPLTKLLELYRSQQSTNIRDKVYALHGLASDSAGIAINYEIHPKDLLVEVLYHASTSQSSKADMKQTIKGLIRFAKIMNEILDVNCAVEELEFHISVARRDGIEKDYGLRVPLRETMEPKPRSRKEVFDELVRKNKTQMQQALLYSQGTNARSLVGNEQPPQEMVARTQPSSQAPIFVEEMSSLSTSMARSQSTHLEYNVSGSDHGIPMAVHFNKLTCERCEKRNVRHSEDSGARTACTQCRILEIDRSRDVGDISPREPERELDESPEDFEQRFDNFDNRNPTF</sequence>
<dbReference type="InterPro" id="IPR052895">
    <property type="entry name" value="HetReg/Transcr_Mod"/>
</dbReference>
<proteinExistence type="predicted"/>
<accession>A0A8K0RAB0</accession>
<keyword evidence="4" id="KW-1185">Reference proteome</keyword>
<dbReference type="Pfam" id="PF06985">
    <property type="entry name" value="HET"/>
    <property type="match status" value="1"/>
</dbReference>
<evidence type="ECO:0000256" key="1">
    <source>
        <dbReference type="SAM" id="MobiDB-lite"/>
    </source>
</evidence>
<protein>
    <submittedName>
        <fullName evidence="3">Heterokaryon incompatibility protein-domain-containing protein</fullName>
    </submittedName>
</protein>
<dbReference type="AlphaFoldDB" id="A0A8K0RAB0"/>
<comment type="caution">
    <text evidence="3">The sequence shown here is derived from an EMBL/GenBank/DDBJ whole genome shotgun (WGS) entry which is preliminary data.</text>
</comment>
<dbReference type="EMBL" id="JAGMVJ010000008">
    <property type="protein sequence ID" value="KAH7088438.1"/>
    <property type="molecule type" value="Genomic_DNA"/>
</dbReference>
<dbReference type="OrthoDB" id="5386682at2759"/>
<organism evidence="3 4">
    <name type="scientific">Paraphoma chrysanthemicola</name>
    <dbReference type="NCBI Taxonomy" id="798071"/>
    <lineage>
        <taxon>Eukaryota</taxon>
        <taxon>Fungi</taxon>
        <taxon>Dikarya</taxon>
        <taxon>Ascomycota</taxon>
        <taxon>Pezizomycotina</taxon>
        <taxon>Dothideomycetes</taxon>
        <taxon>Pleosporomycetidae</taxon>
        <taxon>Pleosporales</taxon>
        <taxon>Pleosporineae</taxon>
        <taxon>Phaeosphaeriaceae</taxon>
        <taxon>Paraphoma</taxon>
    </lineage>
</organism>
<dbReference type="PANTHER" id="PTHR24148">
    <property type="entry name" value="ANKYRIN REPEAT DOMAIN-CONTAINING PROTEIN 39 HOMOLOG-RELATED"/>
    <property type="match status" value="1"/>
</dbReference>
<feature type="domain" description="Heterokaryon incompatibility" evidence="2">
    <location>
        <begin position="67"/>
        <end position="206"/>
    </location>
</feature>
<dbReference type="Proteomes" id="UP000813461">
    <property type="component" value="Unassembled WGS sequence"/>
</dbReference>
<evidence type="ECO:0000313" key="3">
    <source>
        <dbReference type="EMBL" id="KAH7088438.1"/>
    </source>
</evidence>
<evidence type="ECO:0000259" key="2">
    <source>
        <dbReference type="Pfam" id="PF06985"/>
    </source>
</evidence>